<feature type="domain" description="Zinc finger DksA/TraR C4-type" evidence="5">
    <location>
        <begin position="30"/>
        <end position="65"/>
    </location>
</feature>
<keyword evidence="7" id="KW-1185">Reference proteome</keyword>
<dbReference type="PANTHER" id="PTHR38777:SF1">
    <property type="entry name" value="DNAK SUPPRESSOR PROTEIN"/>
    <property type="match status" value="1"/>
</dbReference>
<dbReference type="AlphaFoldDB" id="A0A1I5B735"/>
<evidence type="ECO:0000313" key="6">
    <source>
        <dbReference type="EMBL" id="SFN70512.1"/>
    </source>
</evidence>
<dbReference type="Pfam" id="PF01258">
    <property type="entry name" value="zf-dskA_traR"/>
    <property type="match status" value="1"/>
</dbReference>
<keyword evidence="2" id="KW-0863">Zinc-finger</keyword>
<accession>A0A1I5B735</accession>
<evidence type="ECO:0000256" key="4">
    <source>
        <dbReference type="PROSITE-ProRule" id="PRU00510"/>
    </source>
</evidence>
<organism evidence="6 7">
    <name type="scientific">Xenorhabdus japonica</name>
    <dbReference type="NCBI Taxonomy" id="53341"/>
    <lineage>
        <taxon>Bacteria</taxon>
        <taxon>Pseudomonadati</taxon>
        <taxon>Pseudomonadota</taxon>
        <taxon>Gammaproteobacteria</taxon>
        <taxon>Enterobacterales</taxon>
        <taxon>Morganellaceae</taxon>
        <taxon>Xenorhabdus</taxon>
    </lineage>
</organism>
<reference evidence="7" key="1">
    <citation type="submission" date="2016-10" db="EMBL/GenBank/DDBJ databases">
        <authorList>
            <person name="Varghese N."/>
            <person name="Submissions S."/>
        </authorList>
    </citation>
    <scope>NUCLEOTIDE SEQUENCE [LARGE SCALE GENOMIC DNA]</scope>
    <source>
        <strain evidence="7">DSM 16522</strain>
    </source>
</reference>
<evidence type="ECO:0000256" key="1">
    <source>
        <dbReference type="ARBA" id="ARBA00022723"/>
    </source>
</evidence>
<keyword evidence="1" id="KW-0479">Metal-binding</keyword>
<dbReference type="GO" id="GO:1900378">
    <property type="term" value="P:positive regulation of secondary metabolite biosynthetic process"/>
    <property type="evidence" value="ECO:0007669"/>
    <property type="project" value="TreeGrafter"/>
</dbReference>
<protein>
    <submittedName>
        <fullName evidence="6">Transcriptional regulator, TraR/DksA family</fullName>
    </submittedName>
</protein>
<dbReference type="STRING" id="53341.SAMN05421579_11624"/>
<dbReference type="PANTHER" id="PTHR38777">
    <property type="entry name" value="FELS-2 PROPHAGE PROTEIN"/>
    <property type="match status" value="1"/>
</dbReference>
<evidence type="ECO:0000259" key="5">
    <source>
        <dbReference type="Pfam" id="PF01258"/>
    </source>
</evidence>
<dbReference type="PROSITE" id="PS51128">
    <property type="entry name" value="ZF_DKSA_2"/>
    <property type="match status" value="1"/>
</dbReference>
<gene>
    <name evidence="6" type="ORF">SAMN05421579_11624</name>
</gene>
<dbReference type="Proteomes" id="UP000199011">
    <property type="component" value="Unassembled WGS sequence"/>
</dbReference>
<evidence type="ECO:0000313" key="7">
    <source>
        <dbReference type="Proteomes" id="UP000199011"/>
    </source>
</evidence>
<proteinExistence type="predicted"/>
<dbReference type="GO" id="GO:0008270">
    <property type="term" value="F:zinc ion binding"/>
    <property type="evidence" value="ECO:0007669"/>
    <property type="project" value="UniProtKB-KW"/>
</dbReference>
<evidence type="ECO:0000256" key="2">
    <source>
        <dbReference type="ARBA" id="ARBA00022771"/>
    </source>
</evidence>
<dbReference type="OrthoDB" id="962301at2"/>
<dbReference type="InterPro" id="IPR000962">
    <property type="entry name" value="Znf_DskA_TraR"/>
</dbReference>
<feature type="zinc finger region" description="dksA C4-type" evidence="4">
    <location>
        <begin position="36"/>
        <end position="60"/>
    </location>
</feature>
<dbReference type="EMBL" id="FOVO01000016">
    <property type="protein sequence ID" value="SFN70512.1"/>
    <property type="molecule type" value="Genomic_DNA"/>
</dbReference>
<evidence type="ECO:0000256" key="3">
    <source>
        <dbReference type="ARBA" id="ARBA00022833"/>
    </source>
</evidence>
<keyword evidence="3" id="KW-0862">Zinc</keyword>
<sequence length="73" mass="8374">MFDVDIDYACQQAEEILARKIAQHVNRPVGISAFECEDCGEPIIEIRRIQVLGCSRCVDCQADFELINKHYRS</sequence>
<dbReference type="RefSeq" id="WP_092519288.1">
    <property type="nucleotide sequence ID" value="NZ_CAWRAH010000031.1"/>
</dbReference>
<name>A0A1I5B735_9GAMM</name>